<dbReference type="PANTHER" id="PTHR11941:SF54">
    <property type="entry name" value="ENOYL-COA HYDRATASE, MITOCHONDRIAL"/>
    <property type="match status" value="1"/>
</dbReference>
<comment type="caution">
    <text evidence="1">The sequence shown here is derived from an EMBL/GenBank/DDBJ whole genome shotgun (WGS) entry which is preliminary data.</text>
</comment>
<protein>
    <submittedName>
        <fullName evidence="1">DSF synthase</fullName>
    </submittedName>
</protein>
<dbReference type="Pfam" id="PF00378">
    <property type="entry name" value="ECH_1"/>
    <property type="match status" value="1"/>
</dbReference>
<proteinExistence type="predicted"/>
<accession>A0ABV2R5H3</accession>
<dbReference type="PANTHER" id="PTHR11941">
    <property type="entry name" value="ENOYL-COA HYDRATASE-RELATED"/>
    <property type="match status" value="1"/>
</dbReference>
<dbReference type="NCBIfam" id="NF006452">
    <property type="entry name" value="PRK08788.1"/>
    <property type="match status" value="1"/>
</dbReference>
<dbReference type="InterPro" id="IPR029045">
    <property type="entry name" value="ClpP/crotonase-like_dom_sf"/>
</dbReference>
<dbReference type="SUPFAM" id="SSF52096">
    <property type="entry name" value="ClpP/crotonase"/>
    <property type="match status" value="1"/>
</dbReference>
<dbReference type="Proteomes" id="UP001549321">
    <property type="component" value="Unassembled WGS sequence"/>
</dbReference>
<dbReference type="RefSeq" id="WP_354553933.1">
    <property type="nucleotide sequence ID" value="NZ_JBEPSM010000004.1"/>
</dbReference>
<keyword evidence="2" id="KW-1185">Reference proteome</keyword>
<gene>
    <name evidence="1" type="ORF">ABIE08_004326</name>
</gene>
<dbReference type="Gene3D" id="3.90.226.10">
    <property type="entry name" value="2-enoyl-CoA Hydratase, Chain A, domain 1"/>
    <property type="match status" value="1"/>
</dbReference>
<dbReference type="EMBL" id="JBEPSM010000004">
    <property type="protein sequence ID" value="MET4636368.1"/>
    <property type="molecule type" value="Genomic_DNA"/>
</dbReference>
<dbReference type="Gene3D" id="6.20.390.30">
    <property type="match status" value="1"/>
</dbReference>
<dbReference type="InterPro" id="IPR001753">
    <property type="entry name" value="Enoyl-CoA_hydra/iso"/>
</dbReference>
<evidence type="ECO:0000313" key="2">
    <source>
        <dbReference type="Proteomes" id="UP001549321"/>
    </source>
</evidence>
<organism evidence="1 2">
    <name type="scientific">Kaistia defluvii</name>
    <dbReference type="NCBI Taxonomy" id="410841"/>
    <lineage>
        <taxon>Bacteria</taxon>
        <taxon>Pseudomonadati</taxon>
        <taxon>Pseudomonadota</taxon>
        <taxon>Alphaproteobacteria</taxon>
        <taxon>Hyphomicrobiales</taxon>
        <taxon>Kaistiaceae</taxon>
        <taxon>Kaistia</taxon>
    </lineage>
</organism>
<reference evidence="1 2" key="1">
    <citation type="submission" date="2024-06" db="EMBL/GenBank/DDBJ databases">
        <title>Sorghum-associated microbial communities from plants grown in Nebraska, USA.</title>
        <authorList>
            <person name="Schachtman D."/>
        </authorList>
    </citation>
    <scope>NUCLEOTIDE SEQUENCE [LARGE SCALE GENOMIC DNA]</scope>
    <source>
        <strain evidence="1 2">3207</strain>
    </source>
</reference>
<dbReference type="CDD" id="cd06558">
    <property type="entry name" value="crotonase-like"/>
    <property type="match status" value="1"/>
</dbReference>
<sequence>MTSLRMTHEPIAFANPNAGSAIQTAAEAARAIHDIGYDNLHLDIDTVNATCWCYMEPVGKPSYTHELMGDISRMQKAITQTFSNLAGPEAAPFGWFVMASGVPGIYNLGGDLGHFAQRIRSRDLKAMRHYGHVAVEAIHRNAVAFDAPVVTMALVQGDALGGGFEHALSFDLIVAERSAKMGLPEILFNMFPGMGAYSFLSRRMSRDKAEALILSGRIHTAEELYEMGVVDVLAEDGQGQAAVLDYIARHNRKHNAHHALYRARRRVNPVTLSELIDVVDIWAEAALNLTEADLRKMDRLCSAQNRRLASLQPDMPVLVAAE</sequence>
<name>A0ABV2R5H3_9HYPH</name>
<evidence type="ECO:0000313" key="1">
    <source>
        <dbReference type="EMBL" id="MET4636368.1"/>
    </source>
</evidence>